<sequence>MAEEAVLGYLETNDEIIDSGDFAAQRGIDHNEIVNVIKSLHGFRYV</sequence>
<feature type="non-terminal residue" evidence="2">
    <location>
        <position position="46"/>
    </location>
</feature>
<keyword evidence="2" id="KW-0436">Ligase</keyword>
<name>A0A392TTP0_9FABA</name>
<evidence type="ECO:0000313" key="3">
    <source>
        <dbReference type="Proteomes" id="UP000265520"/>
    </source>
</evidence>
<feature type="domain" description="PheRS DNA binding" evidence="1">
    <location>
        <begin position="3"/>
        <end position="42"/>
    </location>
</feature>
<reference evidence="2 3" key="1">
    <citation type="journal article" date="2018" name="Front. Plant Sci.">
        <title>Red Clover (Trifolium pratense) and Zigzag Clover (T. medium) - A Picture of Genomic Similarities and Differences.</title>
        <authorList>
            <person name="Dluhosova J."/>
            <person name="Istvanek J."/>
            <person name="Nedelnik J."/>
            <person name="Repkova J."/>
        </authorList>
    </citation>
    <scope>NUCLEOTIDE SEQUENCE [LARGE SCALE GENOMIC DNA]</scope>
    <source>
        <strain evidence="3">cv. 10/8</strain>
        <tissue evidence="2">Leaf</tissue>
    </source>
</reference>
<dbReference type="AlphaFoldDB" id="A0A392TTP0"/>
<dbReference type="EMBL" id="LXQA010655629">
    <property type="protein sequence ID" value="MCI64422.1"/>
    <property type="molecule type" value="Genomic_DNA"/>
</dbReference>
<dbReference type="GO" id="GO:0004812">
    <property type="term" value="F:aminoacyl-tRNA ligase activity"/>
    <property type="evidence" value="ECO:0007669"/>
    <property type="project" value="UniProtKB-KW"/>
</dbReference>
<dbReference type="Pfam" id="PF18552">
    <property type="entry name" value="PheRS_DBD1"/>
    <property type="match status" value="1"/>
</dbReference>
<protein>
    <submittedName>
        <fullName evidence="2">Phenylalanyl-tRNA synthetase beta subunit</fullName>
    </submittedName>
</protein>
<keyword evidence="2" id="KW-0030">Aminoacyl-tRNA synthetase</keyword>
<dbReference type="InterPro" id="IPR040724">
    <property type="entry name" value="PheRS_DBD1"/>
</dbReference>
<evidence type="ECO:0000313" key="2">
    <source>
        <dbReference type="EMBL" id="MCI64422.1"/>
    </source>
</evidence>
<keyword evidence="3" id="KW-1185">Reference proteome</keyword>
<accession>A0A392TTP0</accession>
<evidence type="ECO:0000259" key="1">
    <source>
        <dbReference type="Pfam" id="PF18552"/>
    </source>
</evidence>
<proteinExistence type="predicted"/>
<organism evidence="2 3">
    <name type="scientific">Trifolium medium</name>
    <dbReference type="NCBI Taxonomy" id="97028"/>
    <lineage>
        <taxon>Eukaryota</taxon>
        <taxon>Viridiplantae</taxon>
        <taxon>Streptophyta</taxon>
        <taxon>Embryophyta</taxon>
        <taxon>Tracheophyta</taxon>
        <taxon>Spermatophyta</taxon>
        <taxon>Magnoliopsida</taxon>
        <taxon>eudicotyledons</taxon>
        <taxon>Gunneridae</taxon>
        <taxon>Pentapetalae</taxon>
        <taxon>rosids</taxon>
        <taxon>fabids</taxon>
        <taxon>Fabales</taxon>
        <taxon>Fabaceae</taxon>
        <taxon>Papilionoideae</taxon>
        <taxon>50 kb inversion clade</taxon>
        <taxon>NPAAA clade</taxon>
        <taxon>Hologalegina</taxon>
        <taxon>IRL clade</taxon>
        <taxon>Trifolieae</taxon>
        <taxon>Trifolium</taxon>
    </lineage>
</organism>
<dbReference type="Proteomes" id="UP000265520">
    <property type="component" value="Unassembled WGS sequence"/>
</dbReference>
<comment type="caution">
    <text evidence="2">The sequence shown here is derived from an EMBL/GenBank/DDBJ whole genome shotgun (WGS) entry which is preliminary data.</text>
</comment>
<dbReference type="Gene3D" id="3.30.1370.240">
    <property type="match status" value="1"/>
</dbReference>